<reference evidence="2" key="1">
    <citation type="journal article" date="2020" name="Fungal Divers.">
        <title>Resolving the Mortierellaceae phylogeny through synthesis of multi-gene phylogenetics and phylogenomics.</title>
        <authorList>
            <person name="Vandepol N."/>
            <person name="Liber J."/>
            <person name="Desiro A."/>
            <person name="Na H."/>
            <person name="Kennedy M."/>
            <person name="Barry K."/>
            <person name="Grigoriev I.V."/>
            <person name="Miller A.N."/>
            <person name="O'Donnell K."/>
            <person name="Stajich J.E."/>
            <person name="Bonito G."/>
        </authorList>
    </citation>
    <scope>NUCLEOTIDE SEQUENCE</scope>
    <source>
        <strain evidence="2">REB-010B</strain>
    </source>
</reference>
<dbReference type="Gene3D" id="3.80.10.10">
    <property type="entry name" value="Ribonuclease Inhibitor"/>
    <property type="match status" value="2"/>
</dbReference>
<evidence type="ECO:0000259" key="1">
    <source>
        <dbReference type="Pfam" id="PF12937"/>
    </source>
</evidence>
<dbReference type="PANTHER" id="PTHR13318">
    <property type="entry name" value="PARTNER OF PAIRED, ISOFORM B-RELATED"/>
    <property type="match status" value="1"/>
</dbReference>
<dbReference type="EMBL" id="JAAAIP010000610">
    <property type="protein sequence ID" value="KAG0314473.1"/>
    <property type="molecule type" value="Genomic_DNA"/>
</dbReference>
<feature type="domain" description="F-box" evidence="1">
    <location>
        <begin position="49"/>
        <end position="87"/>
    </location>
</feature>
<dbReference type="GO" id="GO:0031146">
    <property type="term" value="P:SCF-dependent proteasomal ubiquitin-dependent protein catabolic process"/>
    <property type="evidence" value="ECO:0007669"/>
    <property type="project" value="TreeGrafter"/>
</dbReference>
<gene>
    <name evidence="2" type="ORF">BGZ99_008119</name>
</gene>
<dbReference type="OrthoDB" id="2400893at2759"/>
<accession>A0A9P6RAF7</accession>
<sequence length="662" mass="74594">MVQPSIVSMPQAATLKRIATTQPLTRRTDHTIRPKTLFHQLRPAPLEVPEIIHKIRSYLSVKDLEKCTHVCHSWATQFLPFIWESIYYCRPLQGSDPALLRHGHLVRKLRALKVIDKDLRDIARNYPGLTALELEIESLQDSAALLELSSRAAGIQRLTLKLENPKSLESLQLGLLEPIAQAKLGQLTELRLKGVWSMREAPAYRSDMLLECLIGAPLLQLLELEAIPLVGVDEQCHDAPQTGFTNSPGNTISTHDAAGSWKRLSKLPWKKSFTIEPYKNQHLTTIKLTHLFTKSGMCNGFLQALLQRAPNLTHLALNGVQSTLDGLGTLCPNLRVVSLEAAVCSSLNDKLSLQSGTSFTGNTLLENLRSLRLSGCLLSDELLAGFHKDFTRYQLKHLEITRCRNLTVLGLARFLAQCWALETVWVDQLLGVMESRRLPYHTQEAQLTEIPYKSASGRKVSNAIQWECNRIRYLDVYGALGSKDNFEDILLDLLPRLDSLEFLGMCTMHVDWLMASKPLRLRSSEQREVTISDVDEDGVEGWENWTTRDSTDKEEALRMPLDMCGSVTTLSLEASNRPSAKYSLEVSHRPSVNYSTATDRGLLTVASAQYLYYAFPSLKKIVYCCAQFPFTVQARDWLLDTPRRITVTYRTKEDILASVLNL</sequence>
<proteinExistence type="predicted"/>
<dbReference type="AlphaFoldDB" id="A0A9P6RAF7"/>
<dbReference type="Pfam" id="PF12937">
    <property type="entry name" value="F-box-like"/>
    <property type="match status" value="1"/>
</dbReference>
<dbReference type="SUPFAM" id="SSF52047">
    <property type="entry name" value="RNI-like"/>
    <property type="match status" value="1"/>
</dbReference>
<comment type="caution">
    <text evidence="2">The sequence shown here is derived from an EMBL/GenBank/DDBJ whole genome shotgun (WGS) entry which is preliminary data.</text>
</comment>
<name>A0A9P6RAF7_9FUNG</name>
<dbReference type="InterPro" id="IPR036047">
    <property type="entry name" value="F-box-like_dom_sf"/>
</dbReference>
<protein>
    <recommendedName>
        <fullName evidence="1">F-box domain-containing protein</fullName>
    </recommendedName>
</protein>
<organism evidence="2 3">
    <name type="scientific">Dissophora globulifera</name>
    <dbReference type="NCBI Taxonomy" id="979702"/>
    <lineage>
        <taxon>Eukaryota</taxon>
        <taxon>Fungi</taxon>
        <taxon>Fungi incertae sedis</taxon>
        <taxon>Mucoromycota</taxon>
        <taxon>Mortierellomycotina</taxon>
        <taxon>Mortierellomycetes</taxon>
        <taxon>Mortierellales</taxon>
        <taxon>Mortierellaceae</taxon>
        <taxon>Dissophora</taxon>
    </lineage>
</organism>
<dbReference type="GO" id="GO:0019005">
    <property type="term" value="C:SCF ubiquitin ligase complex"/>
    <property type="evidence" value="ECO:0007669"/>
    <property type="project" value="TreeGrafter"/>
</dbReference>
<keyword evidence="3" id="KW-1185">Reference proteome</keyword>
<evidence type="ECO:0000313" key="2">
    <source>
        <dbReference type="EMBL" id="KAG0314473.1"/>
    </source>
</evidence>
<evidence type="ECO:0000313" key="3">
    <source>
        <dbReference type="Proteomes" id="UP000738325"/>
    </source>
</evidence>
<dbReference type="Proteomes" id="UP000738325">
    <property type="component" value="Unassembled WGS sequence"/>
</dbReference>
<dbReference type="InterPro" id="IPR032675">
    <property type="entry name" value="LRR_dom_sf"/>
</dbReference>
<dbReference type="SUPFAM" id="SSF81383">
    <property type="entry name" value="F-box domain"/>
    <property type="match status" value="1"/>
</dbReference>
<dbReference type="InterPro" id="IPR001810">
    <property type="entry name" value="F-box_dom"/>
</dbReference>